<dbReference type="GO" id="GO:0005524">
    <property type="term" value="F:ATP binding"/>
    <property type="evidence" value="ECO:0007669"/>
    <property type="project" value="UniProtKB-UniRule"/>
</dbReference>
<dbReference type="InterPro" id="IPR036179">
    <property type="entry name" value="Ig-like_dom_sf"/>
</dbReference>
<evidence type="ECO:0000256" key="18">
    <source>
        <dbReference type="RuleBase" id="RU000312"/>
    </source>
</evidence>
<dbReference type="GO" id="GO:0043121">
    <property type="term" value="F:neurotrophin binding"/>
    <property type="evidence" value="ECO:0007669"/>
    <property type="project" value="TreeGrafter"/>
</dbReference>
<dbReference type="InterPro" id="IPR007110">
    <property type="entry name" value="Ig-like_dom"/>
</dbReference>
<dbReference type="Gene3D" id="2.60.40.10">
    <property type="entry name" value="Immunoglobulins"/>
    <property type="match status" value="2"/>
</dbReference>
<dbReference type="GO" id="GO:0005030">
    <property type="term" value="F:neurotrophin receptor activity"/>
    <property type="evidence" value="ECO:0007669"/>
    <property type="project" value="TreeGrafter"/>
</dbReference>
<dbReference type="InterPro" id="IPR013098">
    <property type="entry name" value="Ig_I-set"/>
</dbReference>
<evidence type="ECO:0000259" key="22">
    <source>
        <dbReference type="PROSITE" id="PS50011"/>
    </source>
</evidence>
<comment type="catalytic activity">
    <reaction evidence="13 18">
        <text>L-tyrosyl-[protein] + ATP = O-phospho-L-tyrosyl-[protein] + ADP + H(+)</text>
        <dbReference type="Rhea" id="RHEA:10596"/>
        <dbReference type="Rhea" id="RHEA-COMP:10136"/>
        <dbReference type="Rhea" id="RHEA-COMP:20101"/>
        <dbReference type="ChEBI" id="CHEBI:15378"/>
        <dbReference type="ChEBI" id="CHEBI:30616"/>
        <dbReference type="ChEBI" id="CHEBI:46858"/>
        <dbReference type="ChEBI" id="CHEBI:61978"/>
        <dbReference type="ChEBI" id="CHEBI:456216"/>
        <dbReference type="EC" id="2.7.10.1"/>
    </reaction>
</comment>
<evidence type="ECO:0000256" key="10">
    <source>
        <dbReference type="ARBA" id="ARBA00023157"/>
    </source>
</evidence>
<feature type="binding site" evidence="15">
    <location>
        <position position="627"/>
    </location>
    <ligand>
        <name>ATP</name>
        <dbReference type="ChEBI" id="CHEBI:30616"/>
    </ligand>
</feature>
<dbReference type="Pfam" id="PF07679">
    <property type="entry name" value="I-set"/>
    <property type="match status" value="1"/>
</dbReference>
<feature type="compositionally biased region" description="Basic and acidic residues" evidence="19">
    <location>
        <begin position="425"/>
        <end position="443"/>
    </location>
</feature>
<accession>A0A164U100</accession>
<dbReference type="EMBL" id="LRGB01001654">
    <property type="protein sequence ID" value="KZS10958.1"/>
    <property type="molecule type" value="Genomic_DNA"/>
</dbReference>
<keyword evidence="3 18" id="KW-0812">Transmembrane</keyword>
<dbReference type="InterPro" id="IPR017441">
    <property type="entry name" value="Protein_kinase_ATP_BS"/>
</dbReference>
<dbReference type="GO" id="GO:0005886">
    <property type="term" value="C:plasma membrane"/>
    <property type="evidence" value="ECO:0007669"/>
    <property type="project" value="TreeGrafter"/>
</dbReference>
<feature type="domain" description="Ig-like" evidence="23">
    <location>
        <begin position="95"/>
        <end position="179"/>
    </location>
</feature>
<dbReference type="Gene3D" id="1.10.510.10">
    <property type="entry name" value="Transferase(Phosphotransferase) domain 1"/>
    <property type="match status" value="1"/>
</dbReference>
<keyword evidence="7 20" id="KW-1133">Transmembrane helix</keyword>
<dbReference type="EC" id="2.7.10.1" evidence="18"/>
<comment type="caution">
    <text evidence="24">The sequence shown here is derived from an EMBL/GenBank/DDBJ whole genome shotgun (WGS) entry which is preliminary data.</text>
</comment>
<reference evidence="24 25" key="1">
    <citation type="submission" date="2016-03" db="EMBL/GenBank/DDBJ databases">
        <title>EvidentialGene: Evidence-directed Construction of Genes on Genomes.</title>
        <authorList>
            <person name="Gilbert D.G."/>
            <person name="Choi J.-H."/>
            <person name="Mockaitis K."/>
            <person name="Colbourne J."/>
            <person name="Pfrender M."/>
        </authorList>
    </citation>
    <scope>NUCLEOTIDE SEQUENCE [LARGE SCALE GENOMIC DNA]</scope>
    <source>
        <strain evidence="24 25">Xinb3</strain>
        <tissue evidence="24">Complete organism</tissue>
    </source>
</reference>
<evidence type="ECO:0000256" key="20">
    <source>
        <dbReference type="SAM" id="Phobius"/>
    </source>
</evidence>
<dbReference type="GO" id="GO:1990090">
    <property type="term" value="P:cellular response to nerve growth factor stimulus"/>
    <property type="evidence" value="ECO:0007669"/>
    <property type="project" value="TreeGrafter"/>
</dbReference>
<gene>
    <name evidence="24" type="ORF">APZ42_024459</name>
</gene>
<dbReference type="PROSITE" id="PS00109">
    <property type="entry name" value="PROTEIN_KINASE_TYR"/>
    <property type="match status" value="1"/>
</dbReference>
<dbReference type="PRINTS" id="PR00109">
    <property type="entry name" value="TYRKINASE"/>
</dbReference>
<keyword evidence="9" id="KW-0829">Tyrosine-protein kinase</keyword>
<keyword evidence="10" id="KW-1015">Disulfide bond</keyword>
<dbReference type="InterPro" id="IPR008266">
    <property type="entry name" value="Tyr_kinase_AS"/>
</dbReference>
<feature type="chain" id="PRO_5007853576" description="Tyrosine-protein kinase receptor" evidence="21">
    <location>
        <begin position="22"/>
        <end position="773"/>
    </location>
</feature>
<dbReference type="SMART" id="SM00408">
    <property type="entry name" value="IGc2"/>
    <property type="match status" value="1"/>
</dbReference>
<dbReference type="GO" id="GO:0043235">
    <property type="term" value="C:receptor complex"/>
    <property type="evidence" value="ECO:0007669"/>
    <property type="project" value="TreeGrafter"/>
</dbReference>
<evidence type="ECO:0000256" key="21">
    <source>
        <dbReference type="SAM" id="SignalP"/>
    </source>
</evidence>
<dbReference type="SUPFAM" id="SSF48726">
    <property type="entry name" value="Immunoglobulin"/>
    <property type="match status" value="2"/>
</dbReference>
<dbReference type="AlphaFoldDB" id="A0A164U100"/>
<feature type="binding site" evidence="17">
    <location>
        <position position="501"/>
    </location>
    <ligand>
        <name>ATP</name>
        <dbReference type="ChEBI" id="CHEBI:30616"/>
    </ligand>
</feature>
<dbReference type="SMART" id="SM00219">
    <property type="entry name" value="TyrKc"/>
    <property type="match status" value="1"/>
</dbReference>
<dbReference type="OrthoDB" id="3256376at2759"/>
<evidence type="ECO:0000256" key="9">
    <source>
        <dbReference type="ARBA" id="ARBA00023137"/>
    </source>
</evidence>
<dbReference type="InterPro" id="IPR000719">
    <property type="entry name" value="Prot_kinase_dom"/>
</dbReference>
<evidence type="ECO:0000256" key="11">
    <source>
        <dbReference type="ARBA" id="ARBA00023170"/>
    </source>
</evidence>
<dbReference type="SUPFAM" id="SSF56112">
    <property type="entry name" value="Protein kinase-like (PK-like)"/>
    <property type="match status" value="1"/>
</dbReference>
<keyword evidence="8 20" id="KW-0472">Membrane</keyword>
<keyword evidence="12" id="KW-0325">Glycoprotein</keyword>
<evidence type="ECO:0000256" key="12">
    <source>
        <dbReference type="ARBA" id="ARBA00023180"/>
    </source>
</evidence>
<dbReference type="Pfam" id="PF07714">
    <property type="entry name" value="PK_Tyr_Ser-Thr"/>
    <property type="match status" value="1"/>
</dbReference>
<keyword evidence="5 24" id="KW-0418">Kinase</keyword>
<feature type="domain" description="Protein kinase" evidence="22">
    <location>
        <begin position="466"/>
        <end position="767"/>
    </location>
</feature>
<dbReference type="GO" id="GO:0010976">
    <property type="term" value="P:positive regulation of neuron projection development"/>
    <property type="evidence" value="ECO:0007669"/>
    <property type="project" value="TreeGrafter"/>
</dbReference>
<proteinExistence type="inferred from homology"/>
<comment type="subcellular location">
    <subcellularLocation>
        <location evidence="1">Membrane</location>
        <topology evidence="1">Single-pass membrane protein</topology>
    </subcellularLocation>
</comment>
<evidence type="ECO:0000256" key="14">
    <source>
        <dbReference type="PIRSR" id="PIRSR000615-1"/>
    </source>
</evidence>
<dbReference type="Gene3D" id="3.30.200.20">
    <property type="entry name" value="Phosphorylase Kinase, domain 1"/>
    <property type="match status" value="1"/>
</dbReference>
<dbReference type="PROSITE" id="PS50011">
    <property type="entry name" value="PROTEIN_KINASE_DOM"/>
    <property type="match status" value="1"/>
</dbReference>
<evidence type="ECO:0000256" key="7">
    <source>
        <dbReference type="ARBA" id="ARBA00022989"/>
    </source>
</evidence>
<dbReference type="PROSITE" id="PS00107">
    <property type="entry name" value="PROTEIN_KINASE_ATP"/>
    <property type="match status" value="1"/>
</dbReference>
<organism evidence="24 25">
    <name type="scientific">Daphnia magna</name>
    <dbReference type="NCBI Taxonomy" id="35525"/>
    <lineage>
        <taxon>Eukaryota</taxon>
        <taxon>Metazoa</taxon>
        <taxon>Ecdysozoa</taxon>
        <taxon>Arthropoda</taxon>
        <taxon>Crustacea</taxon>
        <taxon>Branchiopoda</taxon>
        <taxon>Diplostraca</taxon>
        <taxon>Cladocera</taxon>
        <taxon>Anomopoda</taxon>
        <taxon>Daphniidae</taxon>
        <taxon>Daphnia</taxon>
    </lineage>
</organism>
<dbReference type="InterPro" id="IPR050122">
    <property type="entry name" value="RTK"/>
</dbReference>
<dbReference type="PROSITE" id="PS00239">
    <property type="entry name" value="RECEPTOR_TYR_KIN_II"/>
    <property type="match status" value="1"/>
</dbReference>
<feature type="region of interest" description="Disordered" evidence="19">
    <location>
        <begin position="421"/>
        <end position="443"/>
    </location>
</feature>
<dbReference type="FunFam" id="1.10.510.10:FF:000701">
    <property type="entry name" value="Tyrosine-protein kinase receptor"/>
    <property type="match status" value="1"/>
</dbReference>
<name>A0A164U100_9CRUS</name>
<dbReference type="PANTHER" id="PTHR24416:SF614">
    <property type="entry name" value="PROTEIN KINASE DOMAIN-CONTAINING PROTEIN"/>
    <property type="match status" value="1"/>
</dbReference>
<dbReference type="GO" id="GO:0030424">
    <property type="term" value="C:axon"/>
    <property type="evidence" value="ECO:0007669"/>
    <property type="project" value="TreeGrafter"/>
</dbReference>
<protein>
    <recommendedName>
        <fullName evidence="18">Tyrosine-protein kinase receptor</fullName>
        <ecNumber evidence="18">2.7.10.1</ecNumber>
    </recommendedName>
</protein>
<evidence type="ECO:0000256" key="16">
    <source>
        <dbReference type="PIRSR" id="PIRSR000615-3"/>
    </source>
</evidence>
<keyword evidence="11 18" id="KW-0675">Receptor</keyword>
<evidence type="ECO:0000313" key="25">
    <source>
        <dbReference type="Proteomes" id="UP000076858"/>
    </source>
</evidence>
<evidence type="ECO:0000256" key="19">
    <source>
        <dbReference type="SAM" id="MobiDB-lite"/>
    </source>
</evidence>
<feature type="active site" description="Proton acceptor" evidence="14">
    <location>
        <position position="623"/>
    </location>
</feature>
<keyword evidence="2" id="KW-0808">Transferase</keyword>
<evidence type="ECO:0000256" key="8">
    <source>
        <dbReference type="ARBA" id="ARBA00023136"/>
    </source>
</evidence>
<dbReference type="GO" id="GO:0004714">
    <property type="term" value="F:transmembrane receptor protein tyrosine kinase activity"/>
    <property type="evidence" value="ECO:0007669"/>
    <property type="project" value="UniProtKB-EC"/>
</dbReference>
<evidence type="ECO:0000256" key="17">
    <source>
        <dbReference type="PROSITE-ProRule" id="PRU10141"/>
    </source>
</evidence>
<evidence type="ECO:0000256" key="6">
    <source>
        <dbReference type="ARBA" id="ARBA00022840"/>
    </source>
</evidence>
<dbReference type="STRING" id="35525.A0A164U100"/>
<feature type="transmembrane region" description="Helical" evidence="20">
    <location>
        <begin position="343"/>
        <end position="363"/>
    </location>
</feature>
<evidence type="ECO:0000256" key="4">
    <source>
        <dbReference type="ARBA" id="ARBA00022741"/>
    </source>
</evidence>
<keyword evidence="18" id="KW-0597">Phosphoprotein</keyword>
<keyword evidence="16" id="KW-0460">Magnesium</keyword>
<feature type="region of interest" description="Disordered" evidence="19">
    <location>
        <begin position="311"/>
        <end position="335"/>
    </location>
</feature>
<evidence type="ECO:0000256" key="15">
    <source>
        <dbReference type="PIRSR" id="PIRSR000615-2"/>
    </source>
</evidence>
<dbReference type="GO" id="GO:0051897">
    <property type="term" value="P:positive regulation of phosphatidylinositol 3-kinase/protein kinase B signal transduction"/>
    <property type="evidence" value="ECO:0007669"/>
    <property type="project" value="TreeGrafter"/>
</dbReference>
<dbReference type="InterPro" id="IPR003598">
    <property type="entry name" value="Ig_sub2"/>
</dbReference>
<evidence type="ECO:0000259" key="23">
    <source>
        <dbReference type="PROSITE" id="PS50835"/>
    </source>
</evidence>
<evidence type="ECO:0000256" key="2">
    <source>
        <dbReference type="ARBA" id="ARBA00022679"/>
    </source>
</evidence>
<dbReference type="PIRSF" id="PIRSF000615">
    <property type="entry name" value="TyrPK_CSF1-R"/>
    <property type="match status" value="1"/>
</dbReference>
<feature type="binding site" evidence="16">
    <location>
        <position position="641"/>
    </location>
    <ligand>
        <name>Mg(2+)</name>
        <dbReference type="ChEBI" id="CHEBI:18420"/>
    </ligand>
</feature>
<dbReference type="GO" id="GO:0046872">
    <property type="term" value="F:metal ion binding"/>
    <property type="evidence" value="ECO:0007669"/>
    <property type="project" value="UniProtKB-KW"/>
</dbReference>
<keyword evidence="16" id="KW-0479">Metal-binding</keyword>
<evidence type="ECO:0000256" key="13">
    <source>
        <dbReference type="ARBA" id="ARBA00051243"/>
    </source>
</evidence>
<evidence type="ECO:0000313" key="24">
    <source>
        <dbReference type="EMBL" id="KZS10958.1"/>
    </source>
</evidence>
<evidence type="ECO:0000256" key="1">
    <source>
        <dbReference type="ARBA" id="ARBA00004167"/>
    </source>
</evidence>
<dbReference type="PROSITE" id="PS50835">
    <property type="entry name" value="IG_LIKE"/>
    <property type="match status" value="1"/>
</dbReference>
<dbReference type="InterPro" id="IPR011009">
    <property type="entry name" value="Kinase-like_dom_sf"/>
</dbReference>
<dbReference type="PANTHER" id="PTHR24416">
    <property type="entry name" value="TYROSINE-PROTEIN KINASE RECEPTOR"/>
    <property type="match status" value="1"/>
</dbReference>
<keyword evidence="6 15" id="KW-0067">ATP-binding</keyword>
<feature type="binding site" evidence="16">
    <location>
        <position position="628"/>
    </location>
    <ligand>
        <name>Mg(2+)</name>
        <dbReference type="ChEBI" id="CHEBI:18420"/>
    </ligand>
</feature>
<dbReference type="InterPro" id="IPR020635">
    <property type="entry name" value="Tyr_kinase_cat_dom"/>
</dbReference>
<dbReference type="InterPro" id="IPR002011">
    <property type="entry name" value="Tyr_kinase_rcpt_2_CS"/>
</dbReference>
<dbReference type="Proteomes" id="UP000076858">
    <property type="component" value="Unassembled WGS sequence"/>
</dbReference>
<feature type="compositionally biased region" description="Polar residues" evidence="19">
    <location>
        <begin position="313"/>
        <end position="330"/>
    </location>
</feature>
<feature type="signal peptide" evidence="21">
    <location>
        <begin position="1"/>
        <end position="21"/>
    </location>
</feature>
<sequence>MAVVFLRLGFYLIVLSIATISRQMHHLQEPPTLLEYHLNEVDYDQSSCGACHCKANHFIVCKTRDTLESVLDITTLGYQKIKFQAIGYYFCTDVPEIFLNKSDIQLNETDSFAVECAAVGKPPPKVAWDTDHLLSRVKLVDMESKQLLAIESVQGDDMGIITCSAENVVGRVSRDFVLVVNSPPIIVKFEKRQQFHWCIYYEIKGYPTPNRTWFFNKEQLLYSNDITDVSDSPLRAVYCISSSGCLTFETTGFDKEGNYTLSVSNVHGSANQTVVVHFHQQQSAFSVQFTNFETGLPGLLPHLPPPFLPVPPTSNASHSNVKSKEPSSSGEDIGEHQSHTIRIAVTTITFIMGLTIISLLIIWMKIRLCKKIPLPDHEMGQHSKMFYLLNLFSGRRNVTEQNSPTSATVFRRETIPVHSTMAENPHYEAHHSSSTNDSKEDRDQVSMPLLVQNRKPEYKVIASSCLHSLKDLGEGVFGKVHLSTYCPPENPETGKFLVAVKILKFCGDESIKEFDREAVLLAALTHKNIVQFHGACVDEKPWKMVFEYMENGDLNQFLRMRGPDAHLLEARHDPTCINISAHPVEDSSVDPPEKLSLLTLLQMARDISQGMEYLASMHYVHRDLATRNCLVGKNLVVKIGDFGMSRDIYSSDYYRVGGHTLLPVRWMPPESIMYRKFTSESDVWSFGVVLWEIFSFGKQPWYGYSNQEVIQQVTGGHILPCPLATPPDAYQLMLSCWQTQPNQRNTMKAVNERLLELCSPCIKNPALYLNVIE</sequence>
<keyword evidence="4 15" id="KW-0547">Nucleotide-binding</keyword>
<dbReference type="InterPro" id="IPR001245">
    <property type="entry name" value="Ser-Thr/Tyr_kinase_cat_dom"/>
</dbReference>
<evidence type="ECO:0000256" key="5">
    <source>
        <dbReference type="ARBA" id="ARBA00022777"/>
    </source>
</evidence>
<keyword evidence="21" id="KW-0732">Signal</keyword>
<dbReference type="GO" id="GO:0007169">
    <property type="term" value="P:cell surface receptor protein tyrosine kinase signaling pathway"/>
    <property type="evidence" value="ECO:0007669"/>
    <property type="project" value="InterPro"/>
</dbReference>
<keyword evidence="25" id="KW-1185">Reference proteome</keyword>
<dbReference type="InterPro" id="IPR013783">
    <property type="entry name" value="Ig-like_fold"/>
</dbReference>
<evidence type="ECO:0000256" key="3">
    <source>
        <dbReference type="ARBA" id="ARBA00022692"/>
    </source>
</evidence>
<comment type="similarity">
    <text evidence="18">Belongs to the protein kinase superfamily. Tyr protein kinase family. Insulin receptor subfamily.</text>
</comment>